<dbReference type="VEuPathDB" id="FungiDB:PV09_04187"/>
<organism evidence="9 10">
    <name type="scientific">Verruconis gallopava</name>
    <dbReference type="NCBI Taxonomy" id="253628"/>
    <lineage>
        <taxon>Eukaryota</taxon>
        <taxon>Fungi</taxon>
        <taxon>Dikarya</taxon>
        <taxon>Ascomycota</taxon>
        <taxon>Pezizomycotina</taxon>
        <taxon>Dothideomycetes</taxon>
        <taxon>Pleosporomycetidae</taxon>
        <taxon>Venturiales</taxon>
        <taxon>Sympoventuriaceae</taxon>
        <taxon>Verruconis</taxon>
    </lineage>
</organism>
<dbReference type="InterPro" id="IPR036400">
    <property type="entry name" value="Cyt_B5-like_heme/steroid_sf"/>
</dbReference>
<proteinExistence type="inferred from homology"/>
<dbReference type="PROSITE" id="PS51349">
    <property type="entry name" value="FMN_HYDROXY_ACID_DH_2"/>
    <property type="match status" value="1"/>
</dbReference>
<dbReference type="SUPFAM" id="SSF51395">
    <property type="entry name" value="FMN-linked oxidoreductases"/>
    <property type="match status" value="1"/>
</dbReference>
<dbReference type="InterPro" id="IPR000262">
    <property type="entry name" value="FMN-dep_DH"/>
</dbReference>
<dbReference type="GeneID" id="27312160"/>
<dbReference type="Pfam" id="PF01070">
    <property type="entry name" value="FMN_dh"/>
    <property type="match status" value="1"/>
</dbReference>
<dbReference type="PANTHER" id="PTHR10578">
    <property type="entry name" value="S -2-HYDROXY-ACID OXIDASE-RELATED"/>
    <property type="match status" value="1"/>
</dbReference>
<dbReference type="EMBL" id="KN847539">
    <property type="protein sequence ID" value="KIW05031.1"/>
    <property type="molecule type" value="Genomic_DNA"/>
</dbReference>
<evidence type="ECO:0000259" key="8">
    <source>
        <dbReference type="PROSITE" id="PS51349"/>
    </source>
</evidence>
<dbReference type="STRING" id="253628.A0A0D1XQW2"/>
<keyword evidence="5 6" id="KW-0408">Iron</keyword>
<evidence type="ECO:0000313" key="9">
    <source>
        <dbReference type="EMBL" id="KIW05031.1"/>
    </source>
</evidence>
<dbReference type="InterPro" id="IPR018506">
    <property type="entry name" value="Cyt_B5_heme-BS"/>
</dbReference>
<evidence type="ECO:0000313" key="10">
    <source>
        <dbReference type="Proteomes" id="UP000053259"/>
    </source>
</evidence>
<evidence type="ECO:0000256" key="2">
    <source>
        <dbReference type="ARBA" id="ARBA00022617"/>
    </source>
</evidence>
<keyword evidence="4" id="KW-0560">Oxidoreductase</keyword>
<dbReference type="GO" id="GO:0016491">
    <property type="term" value="F:oxidoreductase activity"/>
    <property type="evidence" value="ECO:0007669"/>
    <property type="project" value="UniProtKB-KW"/>
</dbReference>
<comment type="cofactor">
    <cofactor evidence="1">
        <name>FMN</name>
        <dbReference type="ChEBI" id="CHEBI:58210"/>
    </cofactor>
</comment>
<dbReference type="Gene3D" id="3.20.20.70">
    <property type="entry name" value="Aldolase class I"/>
    <property type="match status" value="1"/>
</dbReference>
<evidence type="ECO:0000256" key="4">
    <source>
        <dbReference type="ARBA" id="ARBA00023002"/>
    </source>
</evidence>
<dbReference type="Pfam" id="PF00173">
    <property type="entry name" value="Cyt-b5"/>
    <property type="match status" value="1"/>
</dbReference>
<dbReference type="PANTHER" id="PTHR10578:SF104">
    <property type="entry name" value="CYTOCHROME B2, MITOCHONDRIAL-RELATED"/>
    <property type="match status" value="1"/>
</dbReference>
<reference evidence="9 10" key="1">
    <citation type="submission" date="2015-01" db="EMBL/GenBank/DDBJ databases">
        <title>The Genome Sequence of Ochroconis gallopava CBS43764.</title>
        <authorList>
            <consortium name="The Broad Institute Genomics Platform"/>
            <person name="Cuomo C."/>
            <person name="de Hoog S."/>
            <person name="Gorbushina A."/>
            <person name="Stielow B."/>
            <person name="Teixiera M."/>
            <person name="Abouelleil A."/>
            <person name="Chapman S.B."/>
            <person name="Priest M."/>
            <person name="Young S.K."/>
            <person name="Wortman J."/>
            <person name="Nusbaum C."/>
            <person name="Birren B."/>
        </authorList>
    </citation>
    <scope>NUCLEOTIDE SEQUENCE [LARGE SCALE GENOMIC DNA]</scope>
    <source>
        <strain evidence="9 10">CBS 43764</strain>
    </source>
</reference>
<keyword evidence="10" id="KW-1185">Reference proteome</keyword>
<sequence length="486" mass="53517">MPLSSKTEEHKMLSISDVAKHNSKESCWIIIAGRVYDVTDFVDAHPGGPGVILRYAGKDATLEYEPIHPAGTIEKNIPKDRHLGPVAIERSFIESLKQRPETSPSLPEVLPLSACKSLLDLRIVAEKKLTPKARVYFQSAVETFSALRANDKQWKNVSFRPRVLRNVSKVSMKCEIMGVDSSLPIFIAPAAMAGLGHPDGERCLARGATRMAIPQCVATYASVAHEDIVSSWTTDPGRRGSAPVFQLYVPRQKKDARDLILKAKSLGFKALVVTVDSPVIGKRDDDDQFKALQDLEAGVQSPSNILAPLPGQEADTLRGLHCSDFEWSDLIWVREIWGDKPIILKGIQTAEDALYATQYDINGIYLSNHGGRQLDYAPGSLETLLEIKKYCPEVVKKVEVYLDGGVWRGSDVVKALCLGARAVGLGRGFMFALSAYGTEGVIKAIQILSDEIQTTMRLLGVTDISELNESYVNTVRLERKLFSARI</sequence>
<evidence type="ECO:0000256" key="6">
    <source>
        <dbReference type="RuleBase" id="RU362121"/>
    </source>
</evidence>
<comment type="similarity">
    <text evidence="6">Belongs to the cytochrome b5 family.</text>
</comment>
<dbReference type="RefSeq" id="XP_016214900.1">
    <property type="nucleotide sequence ID" value="XM_016357496.1"/>
</dbReference>
<dbReference type="Gene3D" id="3.10.120.10">
    <property type="entry name" value="Cytochrome b5-like heme/steroid binding domain"/>
    <property type="match status" value="1"/>
</dbReference>
<dbReference type="FunFam" id="3.10.120.10:FF:000009">
    <property type="entry name" value="Cytochrome b2, mitochondrial, putative"/>
    <property type="match status" value="1"/>
</dbReference>
<dbReference type="SMART" id="SM01117">
    <property type="entry name" value="Cyt-b5"/>
    <property type="match status" value="1"/>
</dbReference>
<dbReference type="OrthoDB" id="1925334at2759"/>
<keyword evidence="3 6" id="KW-0479">Metal-binding</keyword>
<evidence type="ECO:0008006" key="11">
    <source>
        <dbReference type="Google" id="ProtNLM"/>
    </source>
</evidence>
<dbReference type="InterPro" id="IPR013785">
    <property type="entry name" value="Aldolase_TIM"/>
</dbReference>
<keyword evidence="2 6" id="KW-0349">Heme</keyword>
<dbReference type="AlphaFoldDB" id="A0A0D1XQW2"/>
<dbReference type="PROSITE" id="PS50255">
    <property type="entry name" value="CYTOCHROME_B5_2"/>
    <property type="match status" value="1"/>
</dbReference>
<dbReference type="Proteomes" id="UP000053259">
    <property type="component" value="Unassembled WGS sequence"/>
</dbReference>
<gene>
    <name evidence="9" type="ORF">PV09_04187</name>
</gene>
<dbReference type="InterPro" id="IPR037396">
    <property type="entry name" value="FMN_HAD"/>
</dbReference>
<evidence type="ECO:0000256" key="5">
    <source>
        <dbReference type="ARBA" id="ARBA00023004"/>
    </source>
</evidence>
<evidence type="ECO:0000256" key="1">
    <source>
        <dbReference type="ARBA" id="ARBA00001917"/>
    </source>
</evidence>
<dbReference type="GO" id="GO:0046872">
    <property type="term" value="F:metal ion binding"/>
    <property type="evidence" value="ECO:0007669"/>
    <property type="project" value="UniProtKB-UniRule"/>
</dbReference>
<protein>
    <recommendedName>
        <fullName evidence="11">Cytochrome b2, mitochondrial</fullName>
    </recommendedName>
</protein>
<dbReference type="HOGENOM" id="CLU_020639_1_1_1"/>
<dbReference type="PROSITE" id="PS00557">
    <property type="entry name" value="FMN_HYDROXY_ACID_DH_1"/>
    <property type="match status" value="1"/>
</dbReference>
<dbReference type="InParanoid" id="A0A0D1XQW2"/>
<dbReference type="InterPro" id="IPR001199">
    <property type="entry name" value="Cyt_B5-like_heme/steroid-bd"/>
</dbReference>
<dbReference type="SUPFAM" id="SSF55856">
    <property type="entry name" value="Cytochrome b5-like heme/steroid binding domain"/>
    <property type="match status" value="1"/>
</dbReference>
<feature type="domain" description="FMN hydroxy acid dehydrogenase" evidence="8">
    <location>
        <begin position="110"/>
        <end position="477"/>
    </location>
</feature>
<dbReference type="InterPro" id="IPR008259">
    <property type="entry name" value="FMN_hydac_DH_AS"/>
</dbReference>
<dbReference type="GO" id="GO:0020037">
    <property type="term" value="F:heme binding"/>
    <property type="evidence" value="ECO:0007669"/>
    <property type="project" value="UniProtKB-UniRule"/>
</dbReference>
<evidence type="ECO:0000259" key="7">
    <source>
        <dbReference type="PROSITE" id="PS50255"/>
    </source>
</evidence>
<feature type="domain" description="Cytochrome b5 heme-binding" evidence="7">
    <location>
        <begin position="10"/>
        <end position="87"/>
    </location>
</feature>
<name>A0A0D1XQW2_9PEZI</name>
<accession>A0A0D1XQW2</accession>
<evidence type="ECO:0000256" key="3">
    <source>
        <dbReference type="ARBA" id="ARBA00022723"/>
    </source>
</evidence>
<dbReference type="PROSITE" id="PS00191">
    <property type="entry name" value="CYTOCHROME_B5_1"/>
    <property type="match status" value="1"/>
</dbReference>